<evidence type="ECO:0000313" key="2">
    <source>
        <dbReference type="EMBL" id="MBB2986455.1"/>
    </source>
</evidence>
<dbReference type="PANTHER" id="PTHR33164">
    <property type="entry name" value="TRANSCRIPTIONAL REGULATOR, MARR FAMILY"/>
    <property type="match status" value="1"/>
</dbReference>
<comment type="caution">
    <text evidence="3">The sequence shown here is derived from an EMBL/GenBank/DDBJ whole genome shotgun (WGS) entry which is preliminary data.</text>
</comment>
<dbReference type="Proteomes" id="UP000590811">
    <property type="component" value="Unassembled WGS sequence"/>
</dbReference>
<dbReference type="EMBL" id="JACHVT010000003">
    <property type="protein sequence ID" value="MBB2986455.1"/>
    <property type="molecule type" value="Genomic_DNA"/>
</dbReference>
<dbReference type="InterPro" id="IPR036388">
    <property type="entry name" value="WH-like_DNA-bd_sf"/>
</dbReference>
<dbReference type="EMBL" id="RBXT01000001">
    <property type="protein sequence ID" value="RKT79206.1"/>
    <property type="molecule type" value="Genomic_DNA"/>
</dbReference>
<dbReference type="InterPro" id="IPR039422">
    <property type="entry name" value="MarR/SlyA-like"/>
</dbReference>
<accession>A0A495Y2F3</accession>
<keyword evidence="4" id="KW-1185">Reference proteome</keyword>
<dbReference type="GO" id="GO:0003677">
    <property type="term" value="F:DNA binding"/>
    <property type="evidence" value="ECO:0007669"/>
    <property type="project" value="UniProtKB-KW"/>
</dbReference>
<dbReference type="PANTHER" id="PTHR33164:SF99">
    <property type="entry name" value="MARR FAMILY REGULATORY PROTEIN"/>
    <property type="match status" value="1"/>
</dbReference>
<evidence type="ECO:0000313" key="4">
    <source>
        <dbReference type="Proteomes" id="UP000278440"/>
    </source>
</evidence>
<dbReference type="Gene3D" id="1.10.10.10">
    <property type="entry name" value="Winged helix-like DNA-binding domain superfamily/Winged helix DNA-binding domain"/>
    <property type="match status" value="1"/>
</dbReference>
<sequence length="145" mass="16100">MTETPSVGVLMFVAHRHLEDRIITEARAHGFPATLAQGRLLARIGPDGTRVTDLAAAAQVTKQTAAYLVDQLESIGYVERVPHPDDARARLVRLSARGVEAQGFARTVEARVEAQWRAHLGDQRFDELHATLARLREITDPWLDT</sequence>
<dbReference type="SMART" id="SM00347">
    <property type="entry name" value="HTH_MARR"/>
    <property type="match status" value="1"/>
</dbReference>
<dbReference type="GO" id="GO:0006950">
    <property type="term" value="P:response to stress"/>
    <property type="evidence" value="ECO:0007669"/>
    <property type="project" value="TreeGrafter"/>
</dbReference>
<dbReference type="PROSITE" id="PS50995">
    <property type="entry name" value="HTH_MARR_2"/>
    <property type="match status" value="1"/>
</dbReference>
<dbReference type="Pfam" id="PF12802">
    <property type="entry name" value="MarR_2"/>
    <property type="match status" value="1"/>
</dbReference>
<keyword evidence="2" id="KW-0238">DNA-binding</keyword>
<dbReference type="SUPFAM" id="SSF46785">
    <property type="entry name" value="Winged helix' DNA-binding domain"/>
    <property type="match status" value="1"/>
</dbReference>
<reference evidence="2 5" key="2">
    <citation type="submission" date="2020-08" db="EMBL/GenBank/DDBJ databases">
        <title>Genomic Encyclopedia of Type Strains, Phase IV (KMG-V): Genome sequencing to study the core and pangenomes of soil and plant-associated prokaryotes.</title>
        <authorList>
            <person name="Whitman W."/>
        </authorList>
    </citation>
    <scope>NUCLEOTIDE SEQUENCE [LARGE SCALE GENOMIC DNA]</scope>
    <source>
        <strain evidence="2 5">B3ACCR2</strain>
    </source>
</reference>
<gene>
    <name evidence="3" type="ORF">DFJ68_2669</name>
    <name evidence="2" type="ORF">FHW14_001609</name>
</gene>
<dbReference type="Proteomes" id="UP000278440">
    <property type="component" value="Unassembled WGS sequence"/>
</dbReference>
<dbReference type="GO" id="GO:0003700">
    <property type="term" value="F:DNA-binding transcription factor activity"/>
    <property type="evidence" value="ECO:0007669"/>
    <property type="project" value="InterPro"/>
</dbReference>
<evidence type="ECO:0000313" key="5">
    <source>
        <dbReference type="Proteomes" id="UP000590811"/>
    </source>
</evidence>
<protein>
    <submittedName>
        <fullName evidence="2 3">MarR family transcriptional regulator</fullName>
    </submittedName>
</protein>
<proteinExistence type="predicted"/>
<organism evidence="3 4">
    <name type="scientific">Terracoccus luteus</name>
    <dbReference type="NCBI Taxonomy" id="53356"/>
    <lineage>
        <taxon>Bacteria</taxon>
        <taxon>Bacillati</taxon>
        <taxon>Actinomycetota</taxon>
        <taxon>Actinomycetes</taxon>
        <taxon>Micrococcales</taxon>
        <taxon>Intrasporangiaceae</taxon>
        <taxon>Terracoccus</taxon>
    </lineage>
</organism>
<name>A0A495Y2F3_9MICO</name>
<dbReference type="InterPro" id="IPR000835">
    <property type="entry name" value="HTH_MarR-typ"/>
</dbReference>
<reference evidence="3 4" key="1">
    <citation type="submission" date="2018-10" db="EMBL/GenBank/DDBJ databases">
        <title>Sequencing the genomes of 1000 actinobacteria strains.</title>
        <authorList>
            <person name="Klenk H.-P."/>
        </authorList>
    </citation>
    <scope>NUCLEOTIDE SEQUENCE [LARGE SCALE GENOMIC DNA]</scope>
    <source>
        <strain evidence="3 4">DSM 44267</strain>
    </source>
</reference>
<evidence type="ECO:0000259" key="1">
    <source>
        <dbReference type="PROSITE" id="PS50995"/>
    </source>
</evidence>
<dbReference type="InterPro" id="IPR036390">
    <property type="entry name" value="WH_DNA-bd_sf"/>
</dbReference>
<dbReference type="AlphaFoldDB" id="A0A495Y2F3"/>
<dbReference type="RefSeq" id="WP_245963645.1">
    <property type="nucleotide sequence ID" value="NZ_JACHVT010000003.1"/>
</dbReference>
<feature type="domain" description="HTH marR-type" evidence="1">
    <location>
        <begin position="4"/>
        <end position="137"/>
    </location>
</feature>
<evidence type="ECO:0000313" key="3">
    <source>
        <dbReference type="EMBL" id="RKT79206.1"/>
    </source>
</evidence>